<dbReference type="Gene3D" id="3.40.50.620">
    <property type="entry name" value="HUPs"/>
    <property type="match status" value="1"/>
</dbReference>
<organism evidence="1 2">
    <name type="scientific">Candidatus Methanocrinis alkalitolerans</name>
    <dbReference type="NCBI Taxonomy" id="3033395"/>
    <lineage>
        <taxon>Archaea</taxon>
        <taxon>Methanobacteriati</taxon>
        <taxon>Methanobacteriota</taxon>
        <taxon>Stenosarchaea group</taxon>
        <taxon>Methanomicrobia</taxon>
        <taxon>Methanotrichales</taxon>
        <taxon>Methanotrichaceae</taxon>
        <taxon>Methanocrinis</taxon>
    </lineage>
</organism>
<reference evidence="1 2" key="1">
    <citation type="submission" date="2023-03" db="EMBL/GenBank/DDBJ databases">
        <title>Whole genome sequencing of Methanotrichaceae archaeon M04Ac.</title>
        <authorList>
            <person name="Khomyakova M.A."/>
            <person name="Merkel A.Y."/>
            <person name="Slobodkin A.I."/>
        </authorList>
    </citation>
    <scope>NUCLEOTIDE SEQUENCE [LARGE SCALE GENOMIC DNA]</scope>
    <source>
        <strain evidence="1 2">M04Ac</strain>
    </source>
</reference>
<dbReference type="Proteomes" id="UP001215956">
    <property type="component" value="Unassembled WGS sequence"/>
</dbReference>
<evidence type="ECO:0000313" key="1">
    <source>
        <dbReference type="EMBL" id="MDF0593471.1"/>
    </source>
</evidence>
<name>A0ABT5XFJ3_9EURY</name>
<evidence type="ECO:0000313" key="2">
    <source>
        <dbReference type="Proteomes" id="UP001215956"/>
    </source>
</evidence>
<dbReference type="EMBL" id="JARFPL010000021">
    <property type="protein sequence ID" value="MDF0593471.1"/>
    <property type="molecule type" value="Genomic_DNA"/>
</dbReference>
<accession>A0ABT5XFJ3</accession>
<comment type="caution">
    <text evidence="1">The sequence shown here is derived from an EMBL/GenBank/DDBJ whole genome shotgun (WGS) entry which is preliminary data.</text>
</comment>
<keyword evidence="2" id="KW-1185">Reference proteome</keyword>
<gene>
    <name evidence="1" type="ORF">P0O24_07735</name>
</gene>
<dbReference type="RefSeq" id="WP_316969176.1">
    <property type="nucleotide sequence ID" value="NZ_JARFPL010000021.1"/>
</dbReference>
<sequence length="117" mass="12922">MEAGVKVRYLLSFWNRGREGAHEINPDLLAAQADSLGLPLIRTGFSSYEEEFKRAVRAIDEVDRKRGAKISSAVFGRIRTHAPPGGADLRQPCDRGLDADLEYEFGGGHRGAPRSRL</sequence>
<dbReference type="InterPro" id="IPR014729">
    <property type="entry name" value="Rossmann-like_a/b/a_fold"/>
</dbReference>
<protein>
    <submittedName>
        <fullName evidence="1">Uncharacterized protein</fullName>
    </submittedName>
</protein>
<proteinExistence type="predicted"/>